<sequence>MIETIRAAFVIGRRDFTAIIFSKAFFFFLLGPMFPLLVGGAAGLLGGQVAKDIDRPVIGVAMSVEDSRQLLAARATLAEQVGERRLPELKQLDQSSATIPPETLLKDQKNGLAAVLGGTLDQPVLTGTQGPIENYRGEIAMLSAFAQNAETTKLPPVETRLVESSAGNEKQQRLVTAQGAQVLLFMLTMLLAGMVLSNLVEEKANKIIEILAAAVPMDAVFLGKLFAMLAMAFVGITVWSSVGFGLAALSGPALPSLPTPAVGWPLFVLLGVVYFTMAYLILGSLFLGIGAMAATVREVQTLSMPVTMAQLINFFLAMYTVTKMGEPIELFACLFPFTSPFAMIARAAQDGALWPHLLAVVWQAVFVVIILRIGVYLFRRNVMKSGSAGRIKDSGGKKLFGLVKLPG</sequence>
<evidence type="ECO:0000256" key="1">
    <source>
        <dbReference type="ARBA" id="ARBA00004141"/>
    </source>
</evidence>
<keyword evidence="4 5" id="KW-0472">Membrane</keyword>
<dbReference type="EMBL" id="JBHUEL010000011">
    <property type="protein sequence ID" value="MFD1767946.1"/>
    <property type="molecule type" value="Genomic_DNA"/>
</dbReference>
<evidence type="ECO:0000256" key="4">
    <source>
        <dbReference type="ARBA" id="ARBA00023136"/>
    </source>
</evidence>
<evidence type="ECO:0000256" key="5">
    <source>
        <dbReference type="SAM" id="Phobius"/>
    </source>
</evidence>
<dbReference type="Proteomes" id="UP001597215">
    <property type="component" value="Unassembled WGS sequence"/>
</dbReference>
<feature type="transmembrane region" description="Helical" evidence="5">
    <location>
        <begin position="302"/>
        <end position="321"/>
    </location>
</feature>
<feature type="transmembrane region" description="Helical" evidence="5">
    <location>
        <begin position="261"/>
        <end position="282"/>
    </location>
</feature>
<dbReference type="Pfam" id="PF12698">
    <property type="entry name" value="ABC2_membrane_3"/>
    <property type="match status" value="1"/>
</dbReference>
<feature type="transmembrane region" description="Helical" evidence="5">
    <location>
        <begin position="354"/>
        <end position="378"/>
    </location>
</feature>
<name>A0ABW4MH13_9SPHN</name>
<dbReference type="InterPro" id="IPR013525">
    <property type="entry name" value="ABC2_TM"/>
</dbReference>
<feature type="transmembrane region" description="Helical" evidence="5">
    <location>
        <begin position="182"/>
        <end position="200"/>
    </location>
</feature>
<comment type="subcellular location">
    <subcellularLocation>
        <location evidence="1">Membrane</location>
        <topology evidence="1">Multi-pass membrane protein</topology>
    </subcellularLocation>
</comment>
<evidence type="ECO:0000256" key="3">
    <source>
        <dbReference type="ARBA" id="ARBA00022989"/>
    </source>
</evidence>
<protein>
    <submittedName>
        <fullName evidence="7">ABC transporter permease</fullName>
    </submittedName>
</protein>
<feature type="transmembrane region" description="Helical" evidence="5">
    <location>
        <begin position="24"/>
        <end position="45"/>
    </location>
</feature>
<feature type="transmembrane region" description="Helical" evidence="5">
    <location>
        <begin position="225"/>
        <end position="249"/>
    </location>
</feature>
<keyword evidence="8" id="KW-1185">Reference proteome</keyword>
<reference evidence="8" key="1">
    <citation type="journal article" date="2019" name="Int. J. Syst. Evol. Microbiol.">
        <title>The Global Catalogue of Microorganisms (GCM) 10K type strain sequencing project: providing services to taxonomists for standard genome sequencing and annotation.</title>
        <authorList>
            <consortium name="The Broad Institute Genomics Platform"/>
            <consortium name="The Broad Institute Genome Sequencing Center for Infectious Disease"/>
            <person name="Wu L."/>
            <person name="Ma J."/>
        </authorList>
    </citation>
    <scope>NUCLEOTIDE SEQUENCE [LARGE SCALE GENOMIC DNA]</scope>
    <source>
        <strain evidence="8">CGMCC 1.12449</strain>
    </source>
</reference>
<evidence type="ECO:0000313" key="8">
    <source>
        <dbReference type="Proteomes" id="UP001597215"/>
    </source>
</evidence>
<keyword evidence="2 5" id="KW-0812">Transmembrane</keyword>
<dbReference type="RefSeq" id="WP_374614356.1">
    <property type="nucleotide sequence ID" value="NZ_JBHUEL010000011.1"/>
</dbReference>
<gene>
    <name evidence="7" type="ORF">ACFSAG_13945</name>
</gene>
<keyword evidence="3 5" id="KW-1133">Transmembrane helix</keyword>
<organism evidence="7 8">
    <name type="scientific">Sphingorhabdus buctiana</name>
    <dbReference type="NCBI Taxonomy" id="1508805"/>
    <lineage>
        <taxon>Bacteria</taxon>
        <taxon>Pseudomonadati</taxon>
        <taxon>Pseudomonadota</taxon>
        <taxon>Alphaproteobacteria</taxon>
        <taxon>Sphingomonadales</taxon>
        <taxon>Sphingomonadaceae</taxon>
        <taxon>Sphingorhabdus</taxon>
    </lineage>
</organism>
<evidence type="ECO:0000256" key="2">
    <source>
        <dbReference type="ARBA" id="ARBA00022692"/>
    </source>
</evidence>
<evidence type="ECO:0000313" key="7">
    <source>
        <dbReference type="EMBL" id="MFD1767946.1"/>
    </source>
</evidence>
<comment type="caution">
    <text evidence="7">The sequence shown here is derived from an EMBL/GenBank/DDBJ whole genome shotgun (WGS) entry which is preliminary data.</text>
</comment>
<proteinExistence type="predicted"/>
<feature type="domain" description="ABC-2 type transporter transmembrane" evidence="6">
    <location>
        <begin position="149"/>
        <end position="370"/>
    </location>
</feature>
<accession>A0ABW4MH13</accession>
<evidence type="ECO:0000259" key="6">
    <source>
        <dbReference type="Pfam" id="PF12698"/>
    </source>
</evidence>